<dbReference type="InterPro" id="IPR036607">
    <property type="entry name" value="PRKCSH"/>
</dbReference>
<proteinExistence type="predicted"/>
<keyword evidence="6 9" id="KW-0472">Membrane</keyword>
<dbReference type="EMBL" id="LT598463">
    <property type="protein sequence ID" value="SCU88183.1"/>
    <property type="molecule type" value="Genomic_DNA"/>
</dbReference>
<dbReference type="InterPro" id="IPR009011">
    <property type="entry name" value="Man6P_isomerase_rcpt-bd_dom_sf"/>
</dbReference>
<dbReference type="OrthoDB" id="4504960at2759"/>
<keyword evidence="4 10" id="KW-0732">Signal</keyword>
<gene>
    <name evidence="12" type="ORF">LAMI_0D09098G</name>
</gene>
<dbReference type="Gene3D" id="2.70.130.10">
    <property type="entry name" value="Mannose-6-phosphate receptor binding domain"/>
    <property type="match status" value="1"/>
</dbReference>
<organism evidence="12 13">
    <name type="scientific">Lachancea mirantina</name>
    <dbReference type="NCBI Taxonomy" id="1230905"/>
    <lineage>
        <taxon>Eukaryota</taxon>
        <taxon>Fungi</taxon>
        <taxon>Dikarya</taxon>
        <taxon>Ascomycota</taxon>
        <taxon>Saccharomycotina</taxon>
        <taxon>Saccharomycetes</taxon>
        <taxon>Saccharomycetales</taxon>
        <taxon>Saccharomycetaceae</taxon>
        <taxon>Lachancea</taxon>
    </lineage>
</organism>
<dbReference type="SUPFAM" id="SSF50911">
    <property type="entry name" value="Mannose 6-phosphate receptor domain"/>
    <property type="match status" value="1"/>
</dbReference>
<comment type="subcellular location">
    <subcellularLocation>
        <location evidence="1">Golgi apparatus membrane</location>
        <topology evidence="1">Single-pass type I membrane protein</topology>
    </subcellularLocation>
</comment>
<dbReference type="GO" id="GO:0005770">
    <property type="term" value="C:late endosome"/>
    <property type="evidence" value="ECO:0007669"/>
    <property type="project" value="TreeGrafter"/>
</dbReference>
<dbReference type="STRING" id="1230905.A0A1G4JDE9"/>
<dbReference type="GO" id="GO:0010008">
    <property type="term" value="C:endosome membrane"/>
    <property type="evidence" value="ECO:0007669"/>
    <property type="project" value="UniProtKB-SubCell"/>
</dbReference>
<keyword evidence="2" id="KW-0813">Transport</keyword>
<sequence>MSAALYKKAIILVLSVIFLLCATNGSRYGVHVSAFDSKALTHSAAKSADLGTPKQDQNDNNQESDDGMFCAVRNTVTGNYIDLSQLSATPNELRKGQKSRRNRHDSETTRWLVRSPDSSANFTLGICSSATASDDNQISNSTGAYYESNDSGKLVSIGDFTSKPQFFGKKLTLKYANGDLCPNGVDRKATLLNFVCDKEIQTKAQISFIGSLHDCSYFFEVRSVHACATSHKSNDVNVLGIFVGIFLVFFIVEFGRRWFYRKMRSRLRPAHTLSGEVTPRWEMIESQSRVKSFFKRLFEGAARPAYTPIKLNSASRHNRSEESLARDMEAQNQLLDNLEVVSGDS</sequence>
<evidence type="ECO:0000256" key="6">
    <source>
        <dbReference type="ARBA" id="ARBA00023136"/>
    </source>
</evidence>
<dbReference type="AlphaFoldDB" id="A0A1G4JDE9"/>
<feature type="transmembrane region" description="Helical" evidence="9">
    <location>
        <begin position="238"/>
        <end position="259"/>
    </location>
</feature>
<dbReference type="Pfam" id="PF13015">
    <property type="entry name" value="PRKCSH_1"/>
    <property type="match status" value="1"/>
</dbReference>
<evidence type="ECO:0000256" key="7">
    <source>
        <dbReference type="ARBA" id="ARBA00023157"/>
    </source>
</evidence>
<evidence type="ECO:0000313" key="13">
    <source>
        <dbReference type="Proteomes" id="UP000191024"/>
    </source>
</evidence>
<dbReference type="GO" id="GO:0000139">
    <property type="term" value="C:Golgi membrane"/>
    <property type="evidence" value="ECO:0007669"/>
    <property type="project" value="UniProtKB-SubCell"/>
</dbReference>
<accession>A0A1G4JDE9</accession>
<protein>
    <submittedName>
        <fullName evidence="12">LAMI_0D09098g1_1</fullName>
    </submittedName>
</protein>
<evidence type="ECO:0000256" key="3">
    <source>
        <dbReference type="ARBA" id="ARBA00022692"/>
    </source>
</evidence>
<feature type="chain" id="PRO_5009235976" evidence="10">
    <location>
        <begin position="26"/>
        <end position="345"/>
    </location>
</feature>
<feature type="signal peptide" evidence="10">
    <location>
        <begin position="1"/>
        <end position="25"/>
    </location>
</feature>
<dbReference type="InterPro" id="IPR044865">
    <property type="entry name" value="MRH_dom"/>
</dbReference>
<evidence type="ECO:0000256" key="9">
    <source>
        <dbReference type="SAM" id="Phobius"/>
    </source>
</evidence>
<dbReference type="FunFam" id="2.70.130.10:FF:000024">
    <property type="entry name" value="Putative vacuolar sorting receptor"/>
    <property type="match status" value="1"/>
</dbReference>
<evidence type="ECO:0000256" key="2">
    <source>
        <dbReference type="ARBA" id="ARBA00022448"/>
    </source>
</evidence>
<dbReference type="PROSITE" id="PS51914">
    <property type="entry name" value="MRH"/>
    <property type="match status" value="1"/>
</dbReference>
<dbReference type="Proteomes" id="UP000191024">
    <property type="component" value="Chromosome D"/>
</dbReference>
<evidence type="ECO:0000256" key="10">
    <source>
        <dbReference type="SAM" id="SignalP"/>
    </source>
</evidence>
<keyword evidence="5 9" id="KW-1133">Transmembrane helix</keyword>
<evidence type="ECO:0000256" key="1">
    <source>
        <dbReference type="ARBA" id="ARBA00004614"/>
    </source>
</evidence>
<keyword evidence="13" id="KW-1185">Reference proteome</keyword>
<name>A0A1G4JDE9_9SACH</name>
<evidence type="ECO:0000256" key="5">
    <source>
        <dbReference type="ARBA" id="ARBA00022989"/>
    </source>
</evidence>
<dbReference type="GO" id="GO:0007034">
    <property type="term" value="P:vacuolar transport"/>
    <property type="evidence" value="ECO:0007669"/>
    <property type="project" value="TreeGrafter"/>
</dbReference>
<feature type="domain" description="MRH" evidence="11">
    <location>
        <begin position="68"/>
        <end position="229"/>
    </location>
</feature>
<feature type="region of interest" description="Disordered" evidence="8">
    <location>
        <begin position="46"/>
        <end position="66"/>
    </location>
</feature>
<dbReference type="PANTHER" id="PTHR15071:SF0">
    <property type="entry name" value="MANNOSE 6-PHOSPHATE RECEPTOR-LIKE PROTEIN 1"/>
    <property type="match status" value="1"/>
</dbReference>
<evidence type="ECO:0000313" key="12">
    <source>
        <dbReference type="EMBL" id="SCU88183.1"/>
    </source>
</evidence>
<keyword evidence="7" id="KW-1015">Disulfide bond</keyword>
<reference evidence="12 13" key="1">
    <citation type="submission" date="2016-03" db="EMBL/GenBank/DDBJ databases">
        <authorList>
            <person name="Devillers H."/>
        </authorList>
    </citation>
    <scope>NUCLEOTIDE SEQUENCE [LARGE SCALE GENOMIC DNA]</scope>
    <source>
        <strain evidence="12">CBS 11717</strain>
    </source>
</reference>
<dbReference type="SMART" id="SM01404">
    <property type="entry name" value="CIMR"/>
    <property type="match status" value="1"/>
</dbReference>
<evidence type="ECO:0000256" key="8">
    <source>
        <dbReference type="SAM" id="MobiDB-lite"/>
    </source>
</evidence>
<evidence type="ECO:0000259" key="11">
    <source>
        <dbReference type="PROSITE" id="PS51914"/>
    </source>
</evidence>
<evidence type="ECO:0000256" key="4">
    <source>
        <dbReference type="ARBA" id="ARBA00022729"/>
    </source>
</evidence>
<dbReference type="PANTHER" id="PTHR15071">
    <property type="entry name" value="MANNOSE-6-PHOSPHATE RECEPTOR FAMILY MEMBER"/>
    <property type="match status" value="1"/>
</dbReference>
<keyword evidence="3 9" id="KW-0812">Transmembrane</keyword>